<keyword evidence="2" id="KW-0812">Transmembrane</keyword>
<sequence length="262" mass="27913">MTYGQPQYGYTPPPKKSKAWLWITLALVFVLLAGGVAFTGWVTPGFFKAKADTTSRATPEQLSQSFVNGVAEDHVSELWCEIRSKRSYSFEQTMAVSEGAQLSTPAHQRAQQEYSAALTTAGVTVGFAMIPGEGGWCVRDAKVGGEPEPLPGIDTKPAPRPVVKTGEEAGNKFVDAINARDIPAALSVLCGKVPDTTRDGVQQVIHGEARYTVEKADVLTTAEQTILHLTGDVDGVRAVGRVETDDSAQDGPCVASFSPDSD</sequence>
<accession>A0A193BQM6</accession>
<feature type="region of interest" description="Disordered" evidence="1">
    <location>
        <begin position="243"/>
        <end position="262"/>
    </location>
</feature>
<dbReference type="Proteomes" id="UP000093695">
    <property type="component" value="Chromosome"/>
</dbReference>
<evidence type="ECO:0000313" key="3">
    <source>
        <dbReference type="EMBL" id="ANN14489.1"/>
    </source>
</evidence>
<keyword evidence="2" id="KW-0472">Membrane</keyword>
<dbReference type="STRING" id="31958.SD37_01665"/>
<gene>
    <name evidence="3" type="ORF">SD37_01665</name>
</gene>
<evidence type="ECO:0000256" key="1">
    <source>
        <dbReference type="SAM" id="MobiDB-lite"/>
    </source>
</evidence>
<evidence type="ECO:0000313" key="4">
    <source>
        <dbReference type="Proteomes" id="UP000093695"/>
    </source>
</evidence>
<keyword evidence="4" id="KW-1185">Reference proteome</keyword>
<protein>
    <submittedName>
        <fullName evidence="3">Uncharacterized protein</fullName>
    </submittedName>
</protein>
<dbReference type="EMBL" id="CP016174">
    <property type="protein sequence ID" value="ANN14489.1"/>
    <property type="molecule type" value="Genomic_DNA"/>
</dbReference>
<dbReference type="KEGG" id="aori:SD37_01665"/>
<reference evidence="3 4" key="1">
    <citation type="journal article" date="2015" name="Genome Announc.">
        <title>Draft Genome Sequence of Norvancomycin-Producing Strain Amycolatopsis orientalis CPCC200066.</title>
        <authorList>
            <person name="Lei X."/>
            <person name="Yuan F."/>
            <person name="Shi Y."/>
            <person name="Li X."/>
            <person name="Wang L."/>
            <person name="Hong B."/>
        </authorList>
    </citation>
    <scope>NUCLEOTIDE SEQUENCE [LARGE SCALE GENOMIC DNA]</scope>
    <source>
        <strain evidence="3 4">B-37</strain>
    </source>
</reference>
<proteinExistence type="predicted"/>
<evidence type="ECO:0000256" key="2">
    <source>
        <dbReference type="SAM" id="Phobius"/>
    </source>
</evidence>
<dbReference type="AlphaFoldDB" id="A0A193BQM6"/>
<keyword evidence="2" id="KW-1133">Transmembrane helix</keyword>
<name>A0A193BQM6_AMYOR</name>
<dbReference type="eggNOG" id="ENOG5030PNP">
    <property type="taxonomic scope" value="Bacteria"/>
</dbReference>
<dbReference type="RefSeq" id="WP_044853544.1">
    <property type="nucleotide sequence ID" value="NZ_CP016174.1"/>
</dbReference>
<organism evidence="3 4">
    <name type="scientific">Amycolatopsis orientalis</name>
    <name type="common">Nocardia orientalis</name>
    <dbReference type="NCBI Taxonomy" id="31958"/>
    <lineage>
        <taxon>Bacteria</taxon>
        <taxon>Bacillati</taxon>
        <taxon>Actinomycetota</taxon>
        <taxon>Actinomycetes</taxon>
        <taxon>Pseudonocardiales</taxon>
        <taxon>Pseudonocardiaceae</taxon>
        <taxon>Amycolatopsis</taxon>
    </lineage>
</organism>
<feature type="transmembrane region" description="Helical" evidence="2">
    <location>
        <begin position="20"/>
        <end position="42"/>
    </location>
</feature>